<name>A0AA38HBQ4_9TREE</name>
<evidence type="ECO:0000256" key="1">
    <source>
        <dbReference type="ARBA" id="ARBA00001974"/>
    </source>
</evidence>
<evidence type="ECO:0000256" key="6">
    <source>
        <dbReference type="ARBA" id="ARBA00022946"/>
    </source>
</evidence>
<dbReference type="GO" id="GO:0070221">
    <property type="term" value="P:sulfide oxidation, using sulfide:quinone oxidoreductase"/>
    <property type="evidence" value="ECO:0007669"/>
    <property type="project" value="TreeGrafter"/>
</dbReference>
<dbReference type="InterPro" id="IPR015904">
    <property type="entry name" value="Sulphide_quinone_reductase"/>
</dbReference>
<evidence type="ECO:0000256" key="10">
    <source>
        <dbReference type="ARBA" id="ARBA00070160"/>
    </source>
</evidence>
<dbReference type="AlphaFoldDB" id="A0AA38HBQ4"/>
<evidence type="ECO:0000313" key="13">
    <source>
        <dbReference type="Proteomes" id="UP001164286"/>
    </source>
</evidence>
<dbReference type="Proteomes" id="UP001164286">
    <property type="component" value="Unassembled WGS sequence"/>
</dbReference>
<evidence type="ECO:0000256" key="3">
    <source>
        <dbReference type="ARBA" id="ARBA00022630"/>
    </source>
</evidence>
<dbReference type="SUPFAM" id="SSF51905">
    <property type="entry name" value="FAD/NAD(P)-binding domain"/>
    <property type="match status" value="2"/>
</dbReference>
<dbReference type="GO" id="GO:0048038">
    <property type="term" value="F:quinone binding"/>
    <property type="evidence" value="ECO:0007669"/>
    <property type="project" value="UniProtKB-KW"/>
</dbReference>
<feature type="domain" description="FAD/NAD(P)-binding" evidence="11">
    <location>
        <begin position="28"/>
        <end position="149"/>
    </location>
</feature>
<reference evidence="12" key="1">
    <citation type="journal article" date="2022" name="G3 (Bethesda)">
        <title>High quality genome of the basidiomycete yeast Dioszegia hungarica PDD-24b-2 isolated from cloud water.</title>
        <authorList>
            <person name="Jarrige D."/>
            <person name="Haridas S."/>
            <person name="Bleykasten-Grosshans C."/>
            <person name="Joly M."/>
            <person name="Nadalig T."/>
            <person name="Sancelme M."/>
            <person name="Vuilleumier S."/>
            <person name="Grigoriev I.V."/>
            <person name="Amato P."/>
            <person name="Bringel F."/>
        </authorList>
    </citation>
    <scope>NUCLEOTIDE SEQUENCE</scope>
    <source>
        <strain evidence="12">PDD-24b-2</strain>
    </source>
</reference>
<dbReference type="Pfam" id="PF07992">
    <property type="entry name" value="Pyr_redox_2"/>
    <property type="match status" value="1"/>
</dbReference>
<dbReference type="FunFam" id="3.50.50.60:FF:000034">
    <property type="entry name" value="sulfide:quinone oxidoreductase, mitochondrial"/>
    <property type="match status" value="1"/>
</dbReference>
<dbReference type="RefSeq" id="XP_052945848.1">
    <property type="nucleotide sequence ID" value="XM_053088702.1"/>
</dbReference>
<keyword evidence="7" id="KW-0560">Oxidoreductase</keyword>
<dbReference type="GO" id="GO:0071949">
    <property type="term" value="F:FAD binding"/>
    <property type="evidence" value="ECO:0007669"/>
    <property type="project" value="TreeGrafter"/>
</dbReference>
<evidence type="ECO:0000256" key="9">
    <source>
        <dbReference type="ARBA" id="ARBA00060891"/>
    </source>
</evidence>
<comment type="caution">
    <text evidence="12">The sequence shown here is derived from an EMBL/GenBank/DDBJ whole genome shotgun (WGS) entry which is preliminary data.</text>
</comment>
<evidence type="ECO:0000313" key="12">
    <source>
        <dbReference type="EMBL" id="KAI9636071.1"/>
    </source>
</evidence>
<keyword evidence="5" id="KW-0274">FAD</keyword>
<evidence type="ECO:0000256" key="7">
    <source>
        <dbReference type="ARBA" id="ARBA00023002"/>
    </source>
</evidence>
<dbReference type="PANTHER" id="PTHR10632">
    <property type="entry name" value="SULFIDE:QUINONE OXIDOREDUCTASE"/>
    <property type="match status" value="1"/>
</dbReference>
<comment type="cofactor">
    <cofactor evidence="1">
        <name>FAD</name>
        <dbReference type="ChEBI" id="CHEBI:57692"/>
    </cofactor>
</comment>
<dbReference type="EMBL" id="JAKWFO010000005">
    <property type="protein sequence ID" value="KAI9636071.1"/>
    <property type="molecule type" value="Genomic_DNA"/>
</dbReference>
<keyword evidence="4" id="KW-0874">Quinone</keyword>
<evidence type="ECO:0000256" key="4">
    <source>
        <dbReference type="ARBA" id="ARBA00022719"/>
    </source>
</evidence>
<dbReference type="InterPro" id="IPR023753">
    <property type="entry name" value="FAD/NAD-binding_dom"/>
</dbReference>
<evidence type="ECO:0000256" key="8">
    <source>
        <dbReference type="ARBA" id="ARBA00023128"/>
    </source>
</evidence>
<dbReference type="InterPro" id="IPR036188">
    <property type="entry name" value="FAD/NAD-bd_sf"/>
</dbReference>
<keyword evidence="6" id="KW-0809">Transit peptide</keyword>
<keyword evidence="3" id="KW-0285">Flavoprotein</keyword>
<keyword evidence="13" id="KW-1185">Reference proteome</keyword>
<evidence type="ECO:0000256" key="5">
    <source>
        <dbReference type="ARBA" id="ARBA00022827"/>
    </source>
</evidence>
<keyword evidence="8" id="KW-0496">Mitochondrion</keyword>
<dbReference type="GeneID" id="77727907"/>
<gene>
    <name evidence="12" type="ORF">MKK02DRAFT_33349</name>
</gene>
<proteinExistence type="inferred from homology"/>
<evidence type="ECO:0000259" key="11">
    <source>
        <dbReference type="Pfam" id="PF07992"/>
    </source>
</evidence>
<comment type="similarity">
    <text evidence="9">Belongs to the SQRD family.</text>
</comment>
<protein>
    <recommendedName>
        <fullName evidence="10">Sulfide:quinone oxidoreductase, mitochondrial</fullName>
    </recommendedName>
</protein>
<dbReference type="GO" id="GO:0005739">
    <property type="term" value="C:mitochondrion"/>
    <property type="evidence" value="ECO:0007669"/>
    <property type="project" value="UniProtKB-SubCell"/>
</dbReference>
<dbReference type="PANTHER" id="PTHR10632:SF2">
    <property type="entry name" value="SULFIDE:QUINONE OXIDOREDUCTASE, MITOCHONDRIAL"/>
    <property type="match status" value="1"/>
</dbReference>
<dbReference type="Gene3D" id="3.50.50.60">
    <property type="entry name" value="FAD/NAD(P)-binding domain"/>
    <property type="match status" value="2"/>
</dbReference>
<sequence>MSPAAALRTVPSLAARYATTSAHSGKHKVVVIGAGAGGLAAANQIYNAFKSRGERLNDGDIAIIDPAQHHDYQPGWTIVGSGLADKADYRRPLASLIPAHFAHIPGSAAGVEPQSSRVVLADGTTVGYESLVVAAGLQINYDKVAGLTEALSDAQSKVATIYSYETADKTWHLIREFDGKGEAIFTQPFGPVKCAGAPQKIAYMADSYWKTTSNPLPSRSFITGMPTMFSVPHYSNALNAIRQEKGINGEFNTNLVSIDSAKRVAKFEVLAGENKGKRIEKEFGMLHVTPPMGPRDWIKKSPIADAAGWVDVHQGTLQHNKFENIFSLGDSSSLPTSKTAAAITAQTPILTNNLVSLLSTGKVGDAIYDGYTSCPLFTGRGELMLAEFKYGLERKETFGWLTDQSKPNRAFYHLTKDVFPRTYFSKMLKGEWYGPKGIFPPQFVPS</sequence>
<comment type="subcellular location">
    <subcellularLocation>
        <location evidence="2">Mitochondrion</location>
    </subcellularLocation>
</comment>
<organism evidence="12 13">
    <name type="scientific">Dioszegia hungarica</name>
    <dbReference type="NCBI Taxonomy" id="4972"/>
    <lineage>
        <taxon>Eukaryota</taxon>
        <taxon>Fungi</taxon>
        <taxon>Dikarya</taxon>
        <taxon>Basidiomycota</taxon>
        <taxon>Agaricomycotina</taxon>
        <taxon>Tremellomycetes</taxon>
        <taxon>Tremellales</taxon>
        <taxon>Bulleribasidiaceae</taxon>
        <taxon>Dioszegia</taxon>
    </lineage>
</organism>
<evidence type="ECO:0000256" key="2">
    <source>
        <dbReference type="ARBA" id="ARBA00004173"/>
    </source>
</evidence>
<dbReference type="GO" id="GO:0070224">
    <property type="term" value="F:sulfide:quinone oxidoreductase activity"/>
    <property type="evidence" value="ECO:0007669"/>
    <property type="project" value="TreeGrafter"/>
</dbReference>
<accession>A0AA38HBQ4</accession>